<dbReference type="InterPro" id="IPR022603">
    <property type="entry name" value="DUF3152"/>
</dbReference>
<feature type="compositionally biased region" description="Low complexity" evidence="1">
    <location>
        <begin position="61"/>
        <end position="73"/>
    </location>
</feature>
<evidence type="ECO:0000313" key="3">
    <source>
        <dbReference type="EMBL" id="GAA2377356.1"/>
    </source>
</evidence>
<dbReference type="PROSITE" id="PS51257">
    <property type="entry name" value="PROKAR_LIPOPROTEIN"/>
    <property type="match status" value="1"/>
</dbReference>
<dbReference type="SUPFAM" id="SSF55486">
    <property type="entry name" value="Metalloproteases ('zincins'), catalytic domain"/>
    <property type="match status" value="1"/>
</dbReference>
<gene>
    <name evidence="3" type="ORF">GCM10010170_082140</name>
</gene>
<feature type="domain" description="DUF3152" evidence="2">
    <location>
        <begin position="94"/>
        <end position="284"/>
    </location>
</feature>
<reference evidence="4" key="1">
    <citation type="journal article" date="2019" name="Int. J. Syst. Evol. Microbiol.">
        <title>The Global Catalogue of Microorganisms (GCM) 10K type strain sequencing project: providing services to taxonomists for standard genome sequencing and annotation.</title>
        <authorList>
            <consortium name="The Broad Institute Genomics Platform"/>
            <consortium name="The Broad Institute Genome Sequencing Center for Infectious Disease"/>
            <person name="Wu L."/>
            <person name="Ma J."/>
        </authorList>
    </citation>
    <scope>NUCLEOTIDE SEQUENCE [LARGE SCALE GENOMIC DNA]</scope>
    <source>
        <strain evidence="4">JCM 3272</strain>
    </source>
</reference>
<organism evidence="3 4">
    <name type="scientific">Dactylosporangium salmoneum</name>
    <dbReference type="NCBI Taxonomy" id="53361"/>
    <lineage>
        <taxon>Bacteria</taxon>
        <taxon>Bacillati</taxon>
        <taxon>Actinomycetota</taxon>
        <taxon>Actinomycetes</taxon>
        <taxon>Micromonosporales</taxon>
        <taxon>Micromonosporaceae</taxon>
        <taxon>Dactylosporangium</taxon>
    </lineage>
</organism>
<dbReference type="EMBL" id="BAAARV010000083">
    <property type="protein sequence ID" value="GAA2377356.1"/>
    <property type="molecule type" value="Genomic_DNA"/>
</dbReference>
<dbReference type="Gene3D" id="3.40.390.10">
    <property type="entry name" value="Collagenase (Catalytic Domain)"/>
    <property type="match status" value="1"/>
</dbReference>
<protein>
    <recommendedName>
        <fullName evidence="2">DUF3152 domain-containing protein</fullName>
    </recommendedName>
</protein>
<accession>A0ABP5UDD4</accession>
<sequence length="306" mass="31557">MGRALLIGALLTGLAGVAGCGKDASPPADLGMDAPASGDPFPVGELEGDDSGLAPAPHSPSPSASKKPSAKPSVKTVKPGGDTGGGKVNTNDGVPNLGAGTFTKADGGTGVVGSADATTLVKYQVEMENGIQWGNNPVWTTTSLAAEVDRAIAAPKGWTMSAAHPVTYNSGQTHINEASWKFQRVSDGNYNVVLRLATPGTVDKLCKSVGVTTQGIYSCRYGKTILLNLRRWLKGIDGFPAGIDFHGMTVLHEMGHFLGFDHMKCPGSGQVAPVMQTQTIALNGCTPNAYPFTSDGTFVQGPWASS</sequence>
<evidence type="ECO:0000256" key="1">
    <source>
        <dbReference type="SAM" id="MobiDB-lite"/>
    </source>
</evidence>
<dbReference type="InterPro" id="IPR024079">
    <property type="entry name" value="MetalloPept_cat_dom_sf"/>
</dbReference>
<evidence type="ECO:0000313" key="4">
    <source>
        <dbReference type="Proteomes" id="UP001501444"/>
    </source>
</evidence>
<proteinExistence type="predicted"/>
<evidence type="ECO:0000259" key="2">
    <source>
        <dbReference type="Pfam" id="PF11350"/>
    </source>
</evidence>
<name>A0ABP5UDD4_9ACTN</name>
<dbReference type="Proteomes" id="UP001501444">
    <property type="component" value="Unassembled WGS sequence"/>
</dbReference>
<dbReference type="Pfam" id="PF11350">
    <property type="entry name" value="DUF3152"/>
    <property type="match status" value="1"/>
</dbReference>
<feature type="region of interest" description="Disordered" evidence="1">
    <location>
        <begin position="28"/>
        <end position="94"/>
    </location>
</feature>
<keyword evidence="4" id="KW-1185">Reference proteome</keyword>
<comment type="caution">
    <text evidence="3">The sequence shown here is derived from an EMBL/GenBank/DDBJ whole genome shotgun (WGS) entry which is preliminary data.</text>
</comment>